<dbReference type="PANTHER" id="PTHR10010">
    <property type="entry name" value="SOLUTE CARRIER FAMILY 34 SODIUM PHOSPHATE , MEMBER 2-RELATED"/>
    <property type="match status" value="1"/>
</dbReference>
<evidence type="ECO:0000313" key="8">
    <source>
        <dbReference type="EMBL" id="HIW02016.1"/>
    </source>
</evidence>
<feature type="transmembrane region" description="Helical" evidence="6">
    <location>
        <begin position="155"/>
        <end position="175"/>
    </location>
</feature>
<evidence type="ECO:0000256" key="6">
    <source>
        <dbReference type="SAM" id="Phobius"/>
    </source>
</evidence>
<keyword evidence="2" id="KW-1003">Cell membrane</keyword>
<dbReference type="InterPro" id="IPR038078">
    <property type="entry name" value="PhoU-like_sf"/>
</dbReference>
<feature type="transmembrane region" description="Helical" evidence="6">
    <location>
        <begin position="63"/>
        <end position="82"/>
    </location>
</feature>
<feature type="transmembrane region" description="Helical" evidence="6">
    <location>
        <begin position="266"/>
        <end position="288"/>
    </location>
</feature>
<dbReference type="GO" id="GO:0005886">
    <property type="term" value="C:plasma membrane"/>
    <property type="evidence" value="ECO:0007669"/>
    <property type="project" value="UniProtKB-SubCell"/>
</dbReference>
<feature type="transmembrane region" description="Helical" evidence="6">
    <location>
        <begin position="21"/>
        <end position="42"/>
    </location>
</feature>
<keyword evidence="5 6" id="KW-0472">Membrane</keyword>
<feature type="transmembrane region" description="Helical" evidence="6">
    <location>
        <begin position="196"/>
        <end position="225"/>
    </location>
</feature>
<dbReference type="EMBL" id="DXHS01000026">
    <property type="protein sequence ID" value="HIW02016.1"/>
    <property type="molecule type" value="Genomic_DNA"/>
</dbReference>
<keyword evidence="4 6" id="KW-1133">Transmembrane helix</keyword>
<accession>A0A9D1TRZ9</accession>
<feature type="transmembrane region" description="Helical" evidence="6">
    <location>
        <begin position="88"/>
        <end position="109"/>
    </location>
</feature>
<comment type="caution">
    <text evidence="8">The sequence shown here is derived from an EMBL/GenBank/DDBJ whole genome shotgun (WGS) entry which is preliminary data.</text>
</comment>
<comment type="subcellular location">
    <subcellularLocation>
        <location evidence="1">Cell membrane</location>
        <topology evidence="1">Multi-pass membrane protein</topology>
    </subcellularLocation>
</comment>
<reference evidence="8" key="1">
    <citation type="journal article" date="2021" name="PeerJ">
        <title>Extensive microbial diversity within the chicken gut microbiome revealed by metagenomics and culture.</title>
        <authorList>
            <person name="Gilroy R."/>
            <person name="Ravi A."/>
            <person name="Getino M."/>
            <person name="Pursley I."/>
            <person name="Horton D.L."/>
            <person name="Alikhan N.F."/>
            <person name="Baker D."/>
            <person name="Gharbi K."/>
            <person name="Hall N."/>
            <person name="Watson M."/>
            <person name="Adriaenssens E.M."/>
            <person name="Foster-Nyarko E."/>
            <person name="Jarju S."/>
            <person name="Secka A."/>
            <person name="Antonio M."/>
            <person name="Oren A."/>
            <person name="Chaudhuri R.R."/>
            <person name="La Ragione R."/>
            <person name="Hildebrand F."/>
            <person name="Pallen M.J."/>
        </authorList>
    </citation>
    <scope>NUCLEOTIDE SEQUENCE</scope>
    <source>
        <strain evidence="8">12435</strain>
    </source>
</reference>
<proteinExistence type="predicted"/>
<name>A0A9D1TRZ9_9FIRM</name>
<evidence type="ECO:0000313" key="9">
    <source>
        <dbReference type="Proteomes" id="UP000823990"/>
    </source>
</evidence>
<dbReference type="SUPFAM" id="SSF109755">
    <property type="entry name" value="PhoU-like"/>
    <property type="match status" value="1"/>
</dbReference>
<organism evidence="8 9">
    <name type="scientific">Candidatus Protoclostridium stercorigallinarum</name>
    <dbReference type="NCBI Taxonomy" id="2838741"/>
    <lineage>
        <taxon>Bacteria</taxon>
        <taxon>Bacillati</taxon>
        <taxon>Bacillota</taxon>
        <taxon>Clostridia</taxon>
        <taxon>Candidatus Protoclostridium</taxon>
    </lineage>
</organism>
<evidence type="ECO:0000256" key="5">
    <source>
        <dbReference type="ARBA" id="ARBA00023136"/>
    </source>
</evidence>
<feature type="domain" description="PhoU" evidence="7">
    <location>
        <begin position="477"/>
        <end position="560"/>
    </location>
</feature>
<evidence type="ECO:0000256" key="1">
    <source>
        <dbReference type="ARBA" id="ARBA00004651"/>
    </source>
</evidence>
<evidence type="ECO:0000256" key="4">
    <source>
        <dbReference type="ARBA" id="ARBA00022989"/>
    </source>
</evidence>
<dbReference type="PANTHER" id="PTHR10010:SF46">
    <property type="entry name" value="SODIUM-DEPENDENT PHOSPHATE TRANSPORT PROTEIN 2B"/>
    <property type="match status" value="1"/>
</dbReference>
<dbReference type="Proteomes" id="UP000823990">
    <property type="component" value="Unassembled WGS sequence"/>
</dbReference>
<dbReference type="Gene3D" id="1.20.58.220">
    <property type="entry name" value="Phosphate transport system protein phou homolog 2, domain 2"/>
    <property type="match status" value="1"/>
</dbReference>
<sequence>MSLQVVTAADAAASGIPPMDYVVAVMGLLGGLGVLLYGFKVLSESIEKLANDKLRGWFSKTSGTSRFAGLGIGLVTTTIIQSSSATTVMTVGFVNAGVMSLTMATAVIMGANIGTTITAQIAALSAFEFAAFLLPLAAIGIFMDMLCKNDKVKTVGMILGGLGLVFVALDVMSTSMDVFKQSQWFVDALQAISNPFLLILLGMGFTALVQSSSAVTSIIVALVSGGNVIIGDGGNSVLFLILGTNIGTCITAILSAIGANTNAKRAALIHLMFNVFGTILFTIMLLIWDDFNRMTFQALFANAPATQIAMFHTFFNTVCVLLFFPFINVFVKLACLIIRDKKGEQKKKEVTFLDDRLLETPAIAVLQAKKEIGRIAAESVQTLKDGLSCFYAKDMPGAEKVREHIGKINEAAKRLTQFLIKLSSSEVSYGDEKSVTAMHAAIADALRIADLADNMVKYTNHYVNDGLEFSDQVIEEIKLMSDKVDRLFSESMLAFDGTDVTASVRAEEVEAEIDTLRRHIIDNHIKRLNEGKCKPQSSSILINLVGNLERAADHILNLAHAFE</sequence>
<evidence type="ECO:0000259" key="7">
    <source>
        <dbReference type="Pfam" id="PF01895"/>
    </source>
</evidence>
<evidence type="ECO:0000256" key="3">
    <source>
        <dbReference type="ARBA" id="ARBA00022692"/>
    </source>
</evidence>
<feature type="transmembrane region" description="Helical" evidence="6">
    <location>
        <begin position="237"/>
        <end position="259"/>
    </location>
</feature>
<feature type="transmembrane region" description="Helical" evidence="6">
    <location>
        <begin position="121"/>
        <end position="143"/>
    </location>
</feature>
<dbReference type="InterPro" id="IPR026022">
    <property type="entry name" value="PhoU_dom"/>
</dbReference>
<dbReference type="Pfam" id="PF02690">
    <property type="entry name" value="Na_Pi_cotrans"/>
    <property type="match status" value="2"/>
</dbReference>
<dbReference type="Pfam" id="PF01895">
    <property type="entry name" value="PhoU"/>
    <property type="match status" value="1"/>
</dbReference>
<reference evidence="8" key="2">
    <citation type="submission" date="2021-04" db="EMBL/GenBank/DDBJ databases">
        <authorList>
            <person name="Gilroy R."/>
        </authorList>
    </citation>
    <scope>NUCLEOTIDE SEQUENCE</scope>
    <source>
        <strain evidence="8">12435</strain>
    </source>
</reference>
<dbReference type="AlphaFoldDB" id="A0A9D1TRZ9"/>
<dbReference type="GO" id="GO:0044341">
    <property type="term" value="P:sodium-dependent phosphate transport"/>
    <property type="evidence" value="ECO:0007669"/>
    <property type="project" value="InterPro"/>
</dbReference>
<gene>
    <name evidence="8" type="ORF">H9892_01605</name>
</gene>
<keyword evidence="3 6" id="KW-0812">Transmembrane</keyword>
<feature type="transmembrane region" description="Helical" evidence="6">
    <location>
        <begin position="308"/>
        <end position="338"/>
    </location>
</feature>
<dbReference type="GO" id="GO:0005436">
    <property type="term" value="F:sodium:phosphate symporter activity"/>
    <property type="evidence" value="ECO:0007669"/>
    <property type="project" value="InterPro"/>
</dbReference>
<dbReference type="NCBIfam" id="NF037997">
    <property type="entry name" value="Na_Pi_symport"/>
    <property type="match status" value="1"/>
</dbReference>
<protein>
    <submittedName>
        <fullName evidence="8">Na/Pi cotransporter family protein</fullName>
    </submittedName>
</protein>
<evidence type="ECO:0000256" key="2">
    <source>
        <dbReference type="ARBA" id="ARBA00022475"/>
    </source>
</evidence>
<dbReference type="InterPro" id="IPR003841">
    <property type="entry name" value="Na/Pi_transpt"/>
</dbReference>